<dbReference type="Proteomes" id="UP000634229">
    <property type="component" value="Unassembled WGS sequence"/>
</dbReference>
<protein>
    <recommendedName>
        <fullName evidence="5">Secreted protein</fullName>
    </recommendedName>
</protein>
<sequence>MPRPTPAQLAYGSATVVCTTFALLLLSQARSALWVGVIAVAGLLLGLLVAVTGPFARATRAPHAPRGSRTVRTNRPRTGTPAHASAETAGVGEHSFHG</sequence>
<dbReference type="RefSeq" id="WP_201877085.1">
    <property type="nucleotide sequence ID" value="NZ_JAERRF010000014.1"/>
</dbReference>
<evidence type="ECO:0000256" key="2">
    <source>
        <dbReference type="SAM" id="Phobius"/>
    </source>
</evidence>
<keyword evidence="2" id="KW-0472">Membrane</keyword>
<keyword evidence="4" id="KW-1185">Reference proteome</keyword>
<feature type="transmembrane region" description="Helical" evidence="2">
    <location>
        <begin position="32"/>
        <end position="56"/>
    </location>
</feature>
<name>A0ABS1NHX1_9ACTN</name>
<gene>
    <name evidence="3" type="ORF">JK363_23690</name>
</gene>
<comment type="caution">
    <text evidence="3">The sequence shown here is derived from an EMBL/GenBank/DDBJ whole genome shotgun (WGS) entry which is preliminary data.</text>
</comment>
<keyword evidence="2" id="KW-1133">Transmembrane helix</keyword>
<organism evidence="3 4">
    <name type="scientific">Streptomyces coffeae</name>
    <dbReference type="NCBI Taxonomy" id="621382"/>
    <lineage>
        <taxon>Bacteria</taxon>
        <taxon>Bacillati</taxon>
        <taxon>Actinomycetota</taxon>
        <taxon>Actinomycetes</taxon>
        <taxon>Kitasatosporales</taxon>
        <taxon>Streptomycetaceae</taxon>
        <taxon>Streptomyces</taxon>
    </lineage>
</organism>
<reference evidence="3 4" key="1">
    <citation type="submission" date="2021-01" db="EMBL/GenBank/DDBJ databases">
        <title>WGS of actinomycetes isolated from Thailand.</title>
        <authorList>
            <person name="Thawai C."/>
        </authorList>
    </citation>
    <scope>NUCLEOTIDE SEQUENCE [LARGE SCALE GENOMIC DNA]</scope>
    <source>
        <strain evidence="3 4">CA1R205</strain>
    </source>
</reference>
<evidence type="ECO:0008006" key="5">
    <source>
        <dbReference type="Google" id="ProtNLM"/>
    </source>
</evidence>
<keyword evidence="2" id="KW-0812">Transmembrane</keyword>
<evidence type="ECO:0000313" key="3">
    <source>
        <dbReference type="EMBL" id="MBL1099616.1"/>
    </source>
</evidence>
<evidence type="ECO:0000313" key="4">
    <source>
        <dbReference type="Proteomes" id="UP000634229"/>
    </source>
</evidence>
<evidence type="ECO:0000256" key="1">
    <source>
        <dbReference type="SAM" id="MobiDB-lite"/>
    </source>
</evidence>
<dbReference type="EMBL" id="JAERRF010000014">
    <property type="protein sequence ID" value="MBL1099616.1"/>
    <property type="molecule type" value="Genomic_DNA"/>
</dbReference>
<proteinExistence type="predicted"/>
<accession>A0ABS1NHX1</accession>
<feature type="region of interest" description="Disordered" evidence="1">
    <location>
        <begin position="59"/>
        <end position="98"/>
    </location>
</feature>
<feature type="transmembrane region" description="Helical" evidence="2">
    <location>
        <begin position="9"/>
        <end position="26"/>
    </location>
</feature>